<name>A0A6G3XJG2_9ACTN</name>
<sequence length="63" mass="7216">MTTDAAAVPDWEMRFRAPRVSLPDWAEDAPDRALFVSNATGTYELYAWDRSSGRQRQVTDRPN</sequence>
<organism evidence="1">
    <name type="scientific">Streptomyces sp. SID7499</name>
    <dbReference type="NCBI Taxonomy" id="2706086"/>
    <lineage>
        <taxon>Bacteria</taxon>
        <taxon>Bacillati</taxon>
        <taxon>Actinomycetota</taxon>
        <taxon>Actinomycetes</taxon>
        <taxon>Kitasatosporales</taxon>
        <taxon>Streptomycetaceae</taxon>
        <taxon>Streptomyces</taxon>
    </lineage>
</organism>
<comment type="caution">
    <text evidence="1">The sequence shown here is derived from an EMBL/GenBank/DDBJ whole genome shotgun (WGS) entry which is preliminary data.</text>
</comment>
<dbReference type="AlphaFoldDB" id="A0A6G3XJG2"/>
<feature type="non-terminal residue" evidence="1">
    <location>
        <position position="63"/>
    </location>
</feature>
<evidence type="ECO:0000313" key="1">
    <source>
        <dbReference type="EMBL" id="NEE17936.1"/>
    </source>
</evidence>
<gene>
    <name evidence="1" type="ORF">G3M58_67180</name>
</gene>
<accession>A0A6G3XJG2</accession>
<proteinExistence type="predicted"/>
<dbReference type="EMBL" id="JAAGMN010007002">
    <property type="protein sequence ID" value="NEE17936.1"/>
    <property type="molecule type" value="Genomic_DNA"/>
</dbReference>
<protein>
    <submittedName>
        <fullName evidence="1">S9 family peptidase</fullName>
    </submittedName>
</protein>
<reference evidence="1" key="1">
    <citation type="submission" date="2020-01" db="EMBL/GenBank/DDBJ databases">
        <title>Insect and environment-associated Actinomycetes.</title>
        <authorList>
            <person name="Currrie C."/>
            <person name="Chevrette M."/>
            <person name="Carlson C."/>
            <person name="Stubbendieck R."/>
            <person name="Wendt-Pienkowski E."/>
        </authorList>
    </citation>
    <scope>NUCLEOTIDE SEQUENCE</scope>
    <source>
        <strain evidence="1">SID7499</strain>
    </source>
</reference>